<name>A0AAV4U2E9_9ARAC</name>
<keyword evidence="2" id="KW-1185">Reference proteome</keyword>
<evidence type="ECO:0000313" key="1">
    <source>
        <dbReference type="EMBL" id="GIY51922.1"/>
    </source>
</evidence>
<organism evidence="1 2">
    <name type="scientific">Caerostris darwini</name>
    <dbReference type="NCBI Taxonomy" id="1538125"/>
    <lineage>
        <taxon>Eukaryota</taxon>
        <taxon>Metazoa</taxon>
        <taxon>Ecdysozoa</taxon>
        <taxon>Arthropoda</taxon>
        <taxon>Chelicerata</taxon>
        <taxon>Arachnida</taxon>
        <taxon>Araneae</taxon>
        <taxon>Araneomorphae</taxon>
        <taxon>Entelegynae</taxon>
        <taxon>Araneoidea</taxon>
        <taxon>Araneidae</taxon>
        <taxon>Caerostris</taxon>
    </lineage>
</organism>
<accession>A0AAV4U2E9</accession>
<dbReference type="AlphaFoldDB" id="A0AAV4U2E9"/>
<evidence type="ECO:0000313" key="2">
    <source>
        <dbReference type="Proteomes" id="UP001054837"/>
    </source>
</evidence>
<comment type="caution">
    <text evidence="1">The sequence shown here is derived from an EMBL/GenBank/DDBJ whole genome shotgun (WGS) entry which is preliminary data.</text>
</comment>
<dbReference type="EMBL" id="BPLQ01010622">
    <property type="protein sequence ID" value="GIY51922.1"/>
    <property type="molecule type" value="Genomic_DNA"/>
</dbReference>
<reference evidence="1 2" key="1">
    <citation type="submission" date="2021-06" db="EMBL/GenBank/DDBJ databases">
        <title>Caerostris darwini draft genome.</title>
        <authorList>
            <person name="Kono N."/>
            <person name="Arakawa K."/>
        </authorList>
    </citation>
    <scope>NUCLEOTIDE SEQUENCE [LARGE SCALE GENOMIC DNA]</scope>
</reference>
<proteinExistence type="predicted"/>
<gene>
    <name evidence="1" type="ORF">CDAR_597031</name>
</gene>
<sequence length="90" mass="10023">MEDRKECLLCPDKRCKTATAGIAKSHCIYPFALLYNRIRDEPPGLTLTVTLNSNQVDKEGNGAGYWRVGGQGVGKEVTMFFEKVLLPLTF</sequence>
<dbReference type="Proteomes" id="UP001054837">
    <property type="component" value="Unassembled WGS sequence"/>
</dbReference>
<protein>
    <submittedName>
        <fullName evidence="1">Uncharacterized protein</fullName>
    </submittedName>
</protein>